<reference evidence="1 2" key="1">
    <citation type="submission" date="2020-08" db="EMBL/GenBank/DDBJ databases">
        <title>Bridging the membrane lipid divide: bacteria of the FCB group superphylum have the potential to synthesize archaeal ether lipids.</title>
        <authorList>
            <person name="Villanueva L."/>
            <person name="Von Meijenfeldt F.A.B."/>
            <person name="Westbye A.B."/>
            <person name="Yadav S."/>
            <person name="Hopmans E.C."/>
            <person name="Dutilh B.E."/>
            <person name="Sinninghe Damste J.S."/>
        </authorList>
    </citation>
    <scope>NUCLEOTIDE SEQUENCE [LARGE SCALE GENOMIC DNA]</scope>
    <source>
        <strain evidence="1">NIOZ-UU36</strain>
    </source>
</reference>
<dbReference type="EMBL" id="JACNJN010000127">
    <property type="protein sequence ID" value="MBC8335877.1"/>
    <property type="molecule type" value="Genomic_DNA"/>
</dbReference>
<accession>A0A8J6TJT1</accession>
<protein>
    <submittedName>
        <fullName evidence="1">Uncharacterized protein</fullName>
    </submittedName>
</protein>
<organism evidence="1 2">
    <name type="scientific">Candidatus Desulfolinea nitratireducens</name>
    <dbReference type="NCBI Taxonomy" id="2841698"/>
    <lineage>
        <taxon>Bacteria</taxon>
        <taxon>Bacillati</taxon>
        <taxon>Chloroflexota</taxon>
        <taxon>Anaerolineae</taxon>
        <taxon>Anaerolineales</taxon>
        <taxon>Anaerolineales incertae sedis</taxon>
        <taxon>Candidatus Desulfolinea</taxon>
    </lineage>
</organism>
<dbReference type="AlphaFoldDB" id="A0A8J6TJT1"/>
<proteinExistence type="predicted"/>
<dbReference type="Proteomes" id="UP000614469">
    <property type="component" value="Unassembled WGS sequence"/>
</dbReference>
<evidence type="ECO:0000313" key="1">
    <source>
        <dbReference type="EMBL" id="MBC8335877.1"/>
    </source>
</evidence>
<gene>
    <name evidence="1" type="ORF">H8E29_11460</name>
</gene>
<evidence type="ECO:0000313" key="2">
    <source>
        <dbReference type="Proteomes" id="UP000614469"/>
    </source>
</evidence>
<name>A0A8J6TJT1_9CHLR</name>
<sequence>MKNKLTQLFTISNKINRTHIQMIFAILALAMLVLGAGAPSVGGGGIG</sequence>
<comment type="caution">
    <text evidence="1">The sequence shown here is derived from an EMBL/GenBank/DDBJ whole genome shotgun (WGS) entry which is preliminary data.</text>
</comment>